<dbReference type="EMBL" id="JH993182">
    <property type="protein sequence ID" value="EKX32575.1"/>
    <property type="molecule type" value="Genomic_DNA"/>
</dbReference>
<evidence type="ECO:0000313" key="4">
    <source>
        <dbReference type="Proteomes" id="UP000011087"/>
    </source>
</evidence>
<dbReference type="AlphaFoldDB" id="L1I9P2"/>
<name>L1I9P2_GUITC</name>
<dbReference type="CDD" id="cd23808">
    <property type="entry name" value="UBCc_UBE2W"/>
    <property type="match status" value="1"/>
</dbReference>
<dbReference type="Pfam" id="PF00179">
    <property type="entry name" value="UQ_con"/>
    <property type="match status" value="1"/>
</dbReference>
<dbReference type="SUPFAM" id="SSF54495">
    <property type="entry name" value="UBC-like"/>
    <property type="match status" value="1"/>
</dbReference>
<dbReference type="OMA" id="WQMDIKV"/>
<reference evidence="3" key="3">
    <citation type="submission" date="2016-03" db="UniProtKB">
        <authorList>
            <consortium name="EnsemblProtists"/>
        </authorList>
    </citation>
    <scope>IDENTIFICATION</scope>
</reference>
<dbReference type="OrthoDB" id="406833at2759"/>
<evidence type="ECO:0000313" key="2">
    <source>
        <dbReference type="EMBL" id="EKX32575.1"/>
    </source>
</evidence>
<evidence type="ECO:0000313" key="3">
    <source>
        <dbReference type="EnsemblProtists" id="EKX32575"/>
    </source>
</evidence>
<evidence type="ECO:0000259" key="1">
    <source>
        <dbReference type="PROSITE" id="PS50127"/>
    </source>
</evidence>
<dbReference type="PANTHER" id="PTHR24067">
    <property type="entry name" value="UBIQUITIN-CONJUGATING ENZYME E2"/>
    <property type="match status" value="1"/>
</dbReference>
<dbReference type="Gene3D" id="3.10.110.10">
    <property type="entry name" value="Ubiquitin Conjugating Enzyme"/>
    <property type="match status" value="1"/>
</dbReference>
<protein>
    <submittedName>
        <fullName evidence="2">Ubiquitin-conjugating enzyme E2</fullName>
    </submittedName>
</protein>
<dbReference type="KEGG" id="gtt:GUITHDRAFT_156286"/>
<dbReference type="InterPro" id="IPR016135">
    <property type="entry name" value="UBQ-conjugating_enzyme/RWD"/>
</dbReference>
<dbReference type="EnsemblProtists" id="EKX32575">
    <property type="protein sequence ID" value="EKX32575"/>
    <property type="gene ID" value="GUITHDRAFT_156286"/>
</dbReference>
<dbReference type="RefSeq" id="XP_005819555.1">
    <property type="nucleotide sequence ID" value="XM_005819498.1"/>
</dbReference>
<reference evidence="4" key="2">
    <citation type="submission" date="2012-11" db="EMBL/GenBank/DDBJ databases">
        <authorList>
            <person name="Kuo A."/>
            <person name="Curtis B.A."/>
            <person name="Tanifuji G."/>
            <person name="Burki F."/>
            <person name="Gruber A."/>
            <person name="Irimia M."/>
            <person name="Maruyama S."/>
            <person name="Arias M.C."/>
            <person name="Ball S.G."/>
            <person name="Gile G.H."/>
            <person name="Hirakawa Y."/>
            <person name="Hopkins J.F."/>
            <person name="Rensing S.A."/>
            <person name="Schmutz J."/>
            <person name="Symeonidi A."/>
            <person name="Elias M."/>
            <person name="Eveleigh R.J."/>
            <person name="Herman E.K."/>
            <person name="Klute M.J."/>
            <person name="Nakayama T."/>
            <person name="Obornik M."/>
            <person name="Reyes-Prieto A."/>
            <person name="Armbrust E.V."/>
            <person name="Aves S.J."/>
            <person name="Beiko R.G."/>
            <person name="Coutinho P."/>
            <person name="Dacks J.B."/>
            <person name="Durnford D.G."/>
            <person name="Fast N.M."/>
            <person name="Green B.R."/>
            <person name="Grisdale C."/>
            <person name="Hempe F."/>
            <person name="Henrissat B."/>
            <person name="Hoppner M.P."/>
            <person name="Ishida K.-I."/>
            <person name="Kim E."/>
            <person name="Koreny L."/>
            <person name="Kroth P.G."/>
            <person name="Liu Y."/>
            <person name="Malik S.-B."/>
            <person name="Maier U.G."/>
            <person name="McRose D."/>
            <person name="Mock T."/>
            <person name="Neilson J.A."/>
            <person name="Onodera N.T."/>
            <person name="Poole A.M."/>
            <person name="Pritham E.J."/>
            <person name="Richards T.A."/>
            <person name="Rocap G."/>
            <person name="Roy S.W."/>
            <person name="Sarai C."/>
            <person name="Schaack S."/>
            <person name="Shirato S."/>
            <person name="Slamovits C.H."/>
            <person name="Spencer D.F."/>
            <person name="Suzuki S."/>
            <person name="Worden A.Z."/>
            <person name="Zauner S."/>
            <person name="Barry K."/>
            <person name="Bell C."/>
            <person name="Bharti A.K."/>
            <person name="Crow J.A."/>
            <person name="Grimwood J."/>
            <person name="Kramer R."/>
            <person name="Lindquist E."/>
            <person name="Lucas S."/>
            <person name="Salamov A."/>
            <person name="McFadden G.I."/>
            <person name="Lane C.E."/>
            <person name="Keeling P.J."/>
            <person name="Gray M.W."/>
            <person name="Grigoriev I.V."/>
            <person name="Archibald J.M."/>
        </authorList>
    </citation>
    <scope>NUCLEOTIDE SEQUENCE</scope>
    <source>
        <strain evidence="4">CCMP2712</strain>
    </source>
</reference>
<dbReference type="InterPro" id="IPR000608">
    <property type="entry name" value="UBC"/>
</dbReference>
<keyword evidence="4" id="KW-1185">Reference proteome</keyword>
<sequence length="159" mass="17666">MQSSSGSNPSQVAARNCRRLQRELADLITGGIFHVEEGAAGSTRWVVKIRGAEGTFYHGEVFRLQFVFPPEYPIEAPEVVFLHPAPIHPHIYSNGHICLSILYDGGWSPALKVESVCLSILSMLSSAEAKRPPEDNDNYVRTCSSSPKKTRWVFHDNKA</sequence>
<feature type="domain" description="UBC core" evidence="1">
    <location>
        <begin position="15"/>
        <end position="159"/>
    </location>
</feature>
<reference evidence="2 4" key="1">
    <citation type="journal article" date="2012" name="Nature">
        <title>Algal genomes reveal evolutionary mosaicism and the fate of nucleomorphs.</title>
        <authorList>
            <consortium name="DOE Joint Genome Institute"/>
            <person name="Curtis B.A."/>
            <person name="Tanifuji G."/>
            <person name="Burki F."/>
            <person name="Gruber A."/>
            <person name="Irimia M."/>
            <person name="Maruyama S."/>
            <person name="Arias M.C."/>
            <person name="Ball S.G."/>
            <person name="Gile G.H."/>
            <person name="Hirakawa Y."/>
            <person name="Hopkins J.F."/>
            <person name="Kuo A."/>
            <person name="Rensing S.A."/>
            <person name="Schmutz J."/>
            <person name="Symeonidi A."/>
            <person name="Elias M."/>
            <person name="Eveleigh R.J."/>
            <person name="Herman E.K."/>
            <person name="Klute M.J."/>
            <person name="Nakayama T."/>
            <person name="Obornik M."/>
            <person name="Reyes-Prieto A."/>
            <person name="Armbrust E.V."/>
            <person name="Aves S.J."/>
            <person name="Beiko R.G."/>
            <person name="Coutinho P."/>
            <person name="Dacks J.B."/>
            <person name="Durnford D.G."/>
            <person name="Fast N.M."/>
            <person name="Green B.R."/>
            <person name="Grisdale C.J."/>
            <person name="Hempel F."/>
            <person name="Henrissat B."/>
            <person name="Hoppner M.P."/>
            <person name="Ishida K."/>
            <person name="Kim E."/>
            <person name="Koreny L."/>
            <person name="Kroth P.G."/>
            <person name="Liu Y."/>
            <person name="Malik S.B."/>
            <person name="Maier U.G."/>
            <person name="McRose D."/>
            <person name="Mock T."/>
            <person name="Neilson J.A."/>
            <person name="Onodera N.T."/>
            <person name="Poole A.M."/>
            <person name="Pritham E.J."/>
            <person name="Richards T.A."/>
            <person name="Rocap G."/>
            <person name="Roy S.W."/>
            <person name="Sarai C."/>
            <person name="Schaack S."/>
            <person name="Shirato S."/>
            <person name="Slamovits C.H."/>
            <person name="Spencer D.F."/>
            <person name="Suzuki S."/>
            <person name="Worden A.Z."/>
            <person name="Zauner S."/>
            <person name="Barry K."/>
            <person name="Bell C."/>
            <person name="Bharti A.K."/>
            <person name="Crow J.A."/>
            <person name="Grimwood J."/>
            <person name="Kramer R."/>
            <person name="Lindquist E."/>
            <person name="Lucas S."/>
            <person name="Salamov A."/>
            <person name="McFadden G.I."/>
            <person name="Lane C.E."/>
            <person name="Keeling P.J."/>
            <person name="Gray M.W."/>
            <person name="Grigoriev I.V."/>
            <person name="Archibald J.M."/>
        </authorList>
    </citation>
    <scope>NUCLEOTIDE SEQUENCE</scope>
    <source>
        <strain evidence="2 4">CCMP2712</strain>
    </source>
</reference>
<dbReference type="PROSITE" id="PS50127">
    <property type="entry name" value="UBC_2"/>
    <property type="match status" value="1"/>
</dbReference>
<gene>
    <name evidence="2" type="ORF">GUITHDRAFT_156286</name>
</gene>
<dbReference type="SMART" id="SM00212">
    <property type="entry name" value="UBCc"/>
    <property type="match status" value="1"/>
</dbReference>
<proteinExistence type="predicted"/>
<dbReference type="Proteomes" id="UP000011087">
    <property type="component" value="Unassembled WGS sequence"/>
</dbReference>
<organism evidence="2">
    <name type="scientific">Guillardia theta (strain CCMP2712)</name>
    <name type="common">Cryptophyte</name>
    <dbReference type="NCBI Taxonomy" id="905079"/>
    <lineage>
        <taxon>Eukaryota</taxon>
        <taxon>Cryptophyceae</taxon>
        <taxon>Pyrenomonadales</taxon>
        <taxon>Geminigeraceae</taxon>
        <taxon>Guillardia</taxon>
    </lineage>
</organism>
<dbReference type="eggNOG" id="KOG0427">
    <property type="taxonomic scope" value="Eukaryota"/>
</dbReference>
<dbReference type="STRING" id="905079.L1I9P2"/>
<dbReference type="PaxDb" id="55529-EKX32575"/>
<accession>L1I9P2</accession>
<dbReference type="InterPro" id="IPR050113">
    <property type="entry name" value="Ub_conjugating_enzyme"/>
</dbReference>
<dbReference type="GeneID" id="17289298"/>
<dbReference type="HOGENOM" id="CLU_030988_15_1_1"/>